<organism evidence="1 2">
    <name type="scientific">Zarea fungicola</name>
    <dbReference type="NCBI Taxonomy" id="93591"/>
    <lineage>
        <taxon>Eukaryota</taxon>
        <taxon>Fungi</taxon>
        <taxon>Dikarya</taxon>
        <taxon>Ascomycota</taxon>
        <taxon>Pezizomycotina</taxon>
        <taxon>Sordariomycetes</taxon>
        <taxon>Hypocreomycetidae</taxon>
        <taxon>Hypocreales</taxon>
        <taxon>Cordycipitaceae</taxon>
        <taxon>Zarea</taxon>
    </lineage>
</organism>
<keyword evidence="2" id="KW-1185">Reference proteome</keyword>
<protein>
    <submittedName>
        <fullName evidence="1">Uncharacterized protein</fullName>
    </submittedName>
</protein>
<comment type="caution">
    <text evidence="1">The sequence shown here is derived from an EMBL/GenBank/DDBJ whole genome shotgun (WGS) entry which is preliminary data.</text>
</comment>
<dbReference type="Proteomes" id="UP001143910">
    <property type="component" value="Unassembled WGS sequence"/>
</dbReference>
<evidence type="ECO:0000313" key="2">
    <source>
        <dbReference type="Proteomes" id="UP001143910"/>
    </source>
</evidence>
<reference evidence="1" key="1">
    <citation type="submission" date="2022-08" db="EMBL/GenBank/DDBJ databases">
        <title>Genome Sequence of Lecanicillium fungicola.</title>
        <authorList>
            <person name="Buettner E."/>
        </authorList>
    </citation>
    <scope>NUCLEOTIDE SEQUENCE</scope>
    <source>
        <strain evidence="1">Babe33</strain>
    </source>
</reference>
<proteinExistence type="predicted"/>
<accession>A0ACC1NIT2</accession>
<name>A0ACC1NIT2_9HYPO</name>
<sequence length="492" mass="55026">METASDERLLRPVPPTPSKQLQMLQSLIARVPLIVLTILKHLFRLTESSQYVGLNTAINVSVIRSFMKHTPPQTLSEAQNDSLLDLGIPPRTWISTYSWSGPPERDVLDALVNGIRSLSISEEQREFRLPKVDHFEGDWIAYRGTASVKEAMPEISEKERFQAMMKECTTETTILYLHGGSFYLGDPATIRPIAKKLAKITGGRCFAVRYRLAPQNPFPAALLDALVAYMGLLYPAPDAYHDAVKAQNLVVAGDSAGGNLALSLVRLLLEFRRQGTQILWHGKHRDVPLPAGITCSAPWLDITNSAPTFAVDHPFDTLPNITEMNMDSKPCDIWPAKQPRISPYADDHLLTHPLVSPLLVDSWEGIPPVFLFVGWEKLAYENKFLAKKLAATKDVKVVFQEYEALPHSFNLLIPHPNTRRSFDEWGGFINSVVRNPEAIESSACRIKAKNGTKEPLQFEDLSEETEDSVLEAVRAYAKSRLRDVKSRGAVRP</sequence>
<gene>
    <name evidence="1" type="ORF">NQ176_g3823</name>
</gene>
<evidence type="ECO:0000313" key="1">
    <source>
        <dbReference type="EMBL" id="KAJ2978431.1"/>
    </source>
</evidence>
<dbReference type="EMBL" id="JANJQO010000376">
    <property type="protein sequence ID" value="KAJ2978431.1"/>
    <property type="molecule type" value="Genomic_DNA"/>
</dbReference>